<dbReference type="RefSeq" id="WP_131472574.1">
    <property type="nucleotide sequence ID" value="NZ_CP040675.1"/>
</dbReference>
<name>A0ABT7MS93_9BACL</name>
<reference evidence="2 3" key="1">
    <citation type="submission" date="2023-06" db="EMBL/GenBank/DDBJ databases">
        <title>Influencing factors and mechanism of Cr(VI) reduction by facultative anaerobic Exiguobacterium sp. PY14.</title>
        <authorList>
            <person name="Zou L."/>
        </authorList>
    </citation>
    <scope>NUCLEOTIDE SEQUENCE [LARGE SCALE GENOMIC DNA]</scope>
    <source>
        <strain evidence="2 3">PY14</strain>
    </source>
</reference>
<feature type="domain" description="LRAT" evidence="1">
    <location>
        <begin position="51"/>
        <end position="154"/>
    </location>
</feature>
<organism evidence="2 3">
    <name type="scientific">Exiguobacterium mexicanum</name>
    <dbReference type="NCBI Taxonomy" id="340146"/>
    <lineage>
        <taxon>Bacteria</taxon>
        <taxon>Bacillati</taxon>
        <taxon>Bacillota</taxon>
        <taxon>Bacilli</taxon>
        <taxon>Bacillales</taxon>
        <taxon>Bacillales Family XII. Incertae Sedis</taxon>
        <taxon>Exiguobacterium</taxon>
    </lineage>
</organism>
<gene>
    <name evidence="2" type="ORF">QR695_13805</name>
</gene>
<dbReference type="Pfam" id="PF04970">
    <property type="entry name" value="LRAT"/>
    <property type="match status" value="1"/>
</dbReference>
<dbReference type="InterPro" id="IPR007053">
    <property type="entry name" value="LRAT_dom"/>
</dbReference>
<protein>
    <recommendedName>
        <fullName evidence="1">LRAT domain-containing protein</fullName>
    </recommendedName>
</protein>
<evidence type="ECO:0000259" key="1">
    <source>
        <dbReference type="Pfam" id="PF04970"/>
    </source>
</evidence>
<accession>A0ABT7MS93</accession>
<dbReference type="EMBL" id="JASWER010000016">
    <property type="protein sequence ID" value="MDL5378078.1"/>
    <property type="molecule type" value="Genomic_DNA"/>
</dbReference>
<proteinExistence type="predicted"/>
<sequence>MKNRFLDKIKVTPSNKKVLKNIVTPMLWAREKTSIHRHSSLLNKSYNFMQEPAIGALIYCQLGTAEHSGVYIGNKNVIDLNRKGEIKKVSLKEFTGNILSTDKDIFIPVMKHAMWPLGDENIAKEAFKNLSERRKYNLLDDNCHQFVAGCIIGNLENDCNFLFMVKEEFSKFLSVEESNIVWVRWKWYLN</sequence>
<dbReference type="Gene3D" id="3.90.1720.10">
    <property type="entry name" value="endopeptidase domain like (from Nostoc punctiforme)"/>
    <property type="match status" value="1"/>
</dbReference>
<evidence type="ECO:0000313" key="3">
    <source>
        <dbReference type="Proteomes" id="UP001230807"/>
    </source>
</evidence>
<dbReference type="Proteomes" id="UP001230807">
    <property type="component" value="Unassembled WGS sequence"/>
</dbReference>
<comment type="caution">
    <text evidence="2">The sequence shown here is derived from an EMBL/GenBank/DDBJ whole genome shotgun (WGS) entry which is preliminary data.</text>
</comment>
<evidence type="ECO:0000313" key="2">
    <source>
        <dbReference type="EMBL" id="MDL5378078.1"/>
    </source>
</evidence>
<keyword evidence="3" id="KW-1185">Reference proteome</keyword>